<evidence type="ECO:0000259" key="5">
    <source>
        <dbReference type="Pfam" id="PF04153"/>
    </source>
</evidence>
<name>A0A0H5C8N9_CYBJN</name>
<feature type="compositionally biased region" description="Polar residues" evidence="4">
    <location>
        <begin position="1"/>
        <end position="11"/>
    </location>
</feature>
<evidence type="ECO:0000256" key="1">
    <source>
        <dbReference type="ARBA" id="ARBA00007682"/>
    </source>
</evidence>
<comment type="similarity">
    <text evidence="1">Belongs to the CNOT2/3/5 family.</text>
</comment>
<gene>
    <name evidence="6" type="ORF">BN1211_5569</name>
</gene>
<evidence type="ECO:0000256" key="3">
    <source>
        <dbReference type="ARBA" id="ARBA00023163"/>
    </source>
</evidence>
<accession>A0A0H5C8N9</accession>
<feature type="compositionally biased region" description="Polar residues" evidence="4">
    <location>
        <begin position="29"/>
        <end position="39"/>
    </location>
</feature>
<dbReference type="Pfam" id="PF04153">
    <property type="entry name" value="NOT2_3_5_C"/>
    <property type="match status" value="1"/>
</dbReference>
<evidence type="ECO:0000256" key="4">
    <source>
        <dbReference type="SAM" id="MobiDB-lite"/>
    </source>
</evidence>
<protein>
    <submittedName>
        <fullName evidence="6">General negative regulator of transcription subunit 2</fullName>
    </submittedName>
</protein>
<dbReference type="EMBL" id="CDQK01000006">
    <property type="protein sequence ID" value="CEP24681.1"/>
    <property type="molecule type" value="Genomic_DNA"/>
</dbReference>
<dbReference type="InterPro" id="IPR007282">
    <property type="entry name" value="NOT2/3/5_C"/>
</dbReference>
<dbReference type="PANTHER" id="PTHR23326">
    <property type="entry name" value="CCR4 NOT-RELATED"/>
    <property type="match status" value="1"/>
</dbReference>
<dbReference type="GO" id="GO:0000289">
    <property type="term" value="P:nuclear-transcribed mRNA poly(A) tail shortening"/>
    <property type="evidence" value="ECO:0007669"/>
    <property type="project" value="UniProtKB-ARBA"/>
</dbReference>
<evidence type="ECO:0000256" key="2">
    <source>
        <dbReference type="ARBA" id="ARBA00023015"/>
    </source>
</evidence>
<evidence type="ECO:0000313" key="7">
    <source>
        <dbReference type="Proteomes" id="UP000038830"/>
    </source>
</evidence>
<reference evidence="7" key="1">
    <citation type="journal article" date="2015" name="J. Biotechnol.">
        <title>The structure of the Cyberlindnera jadinii genome and its relation to Candida utilis analyzed by the occurrence of single nucleotide polymorphisms.</title>
        <authorList>
            <person name="Rupp O."/>
            <person name="Brinkrolf K."/>
            <person name="Buerth C."/>
            <person name="Kunigo M."/>
            <person name="Schneider J."/>
            <person name="Jaenicke S."/>
            <person name="Goesmann A."/>
            <person name="Puehler A."/>
            <person name="Jaeger K.-E."/>
            <person name="Ernst J.F."/>
        </authorList>
    </citation>
    <scope>NUCLEOTIDE SEQUENCE [LARGE SCALE GENOMIC DNA]</scope>
    <source>
        <strain evidence="7">ATCC 18201 / CBS 1600 / BCRC 20928 / JCM 3617 / NBRC 0987 / NRRL Y-1542</strain>
    </source>
</reference>
<dbReference type="InterPro" id="IPR038635">
    <property type="entry name" value="CCR4-NOT_su2/3/5_C_sf"/>
</dbReference>
<evidence type="ECO:0000313" key="6">
    <source>
        <dbReference type="EMBL" id="CEP24681.1"/>
    </source>
</evidence>
<keyword evidence="3" id="KW-0804">Transcription</keyword>
<feature type="domain" description="NOT2/NOT3/NOT5 C-terminal" evidence="5">
    <location>
        <begin position="118"/>
        <end position="238"/>
    </location>
</feature>
<feature type="region of interest" description="Disordered" evidence="4">
    <location>
        <begin position="1"/>
        <end position="72"/>
    </location>
</feature>
<dbReference type="GO" id="GO:0006355">
    <property type="term" value="P:regulation of DNA-templated transcription"/>
    <property type="evidence" value="ECO:0007669"/>
    <property type="project" value="InterPro"/>
</dbReference>
<dbReference type="InterPro" id="IPR040168">
    <property type="entry name" value="Not2/3/5"/>
</dbReference>
<dbReference type="AlphaFoldDB" id="A0A0H5C8N9"/>
<dbReference type="GO" id="GO:0030015">
    <property type="term" value="C:CCR4-NOT core complex"/>
    <property type="evidence" value="ECO:0007669"/>
    <property type="project" value="InterPro"/>
</dbReference>
<dbReference type="Proteomes" id="UP000038830">
    <property type="component" value="Unassembled WGS sequence"/>
</dbReference>
<organism evidence="6 7">
    <name type="scientific">Cyberlindnera jadinii (strain ATCC 18201 / CBS 1600 / BCRC 20928 / JCM 3617 / NBRC 0987 / NRRL Y-1542)</name>
    <name type="common">Torula yeast</name>
    <name type="synonym">Candida utilis</name>
    <dbReference type="NCBI Taxonomy" id="983966"/>
    <lineage>
        <taxon>Eukaryota</taxon>
        <taxon>Fungi</taxon>
        <taxon>Dikarya</taxon>
        <taxon>Ascomycota</taxon>
        <taxon>Saccharomycotina</taxon>
        <taxon>Saccharomycetes</taxon>
        <taxon>Phaffomycetales</taxon>
        <taxon>Phaffomycetaceae</taxon>
        <taxon>Cyberlindnera</taxon>
    </lineage>
</organism>
<dbReference type="Gene3D" id="2.30.30.1020">
    <property type="entry name" value="CCR4-NOT complex subunit 2/3/5, C-terminal domain"/>
    <property type="match status" value="1"/>
</dbReference>
<sequence length="241" mass="27657">MATWQGPQAQSHGDFPSLSDQQQQPQQQRTHTPLQNAVPLNQLPPGLTPTMGKEQDQPSLNTTKPESEQTDMDRYGLNGLLSLVRGEQSDQNTVALGTDLNFLGLDLSSRTDGVKLSKTFASPWIETSRSEVEPQFKTPEEFHISDVSKLEEKLTLFTDETLFYIFYTRPRDVLQELSARELMNRNWRFHKGLSLWLTKDQSVEPIQQDAQSERGVYIFFDPHNWERVKKEFILQYASIVA</sequence>
<proteinExistence type="inferred from homology"/>
<keyword evidence="2" id="KW-0805">Transcription regulation</keyword>